<reference evidence="2" key="2">
    <citation type="submission" date="2020-09" db="EMBL/GenBank/DDBJ databases">
        <authorList>
            <person name="Sun Q."/>
            <person name="Zhou Y."/>
        </authorList>
    </citation>
    <scope>NUCLEOTIDE SEQUENCE</scope>
    <source>
        <strain evidence="2">CGMCC 1.12195</strain>
    </source>
</reference>
<keyword evidence="2" id="KW-0489">Methyltransferase</keyword>
<evidence type="ECO:0000313" key="3">
    <source>
        <dbReference type="Proteomes" id="UP000660862"/>
    </source>
</evidence>
<organism evidence="2 3">
    <name type="scientific">Parapedobacter pyrenivorans</name>
    <dbReference type="NCBI Taxonomy" id="1305674"/>
    <lineage>
        <taxon>Bacteria</taxon>
        <taxon>Pseudomonadati</taxon>
        <taxon>Bacteroidota</taxon>
        <taxon>Sphingobacteriia</taxon>
        <taxon>Sphingobacteriales</taxon>
        <taxon>Sphingobacteriaceae</taxon>
        <taxon>Parapedobacter</taxon>
    </lineage>
</organism>
<comment type="caution">
    <text evidence="2">The sequence shown here is derived from an EMBL/GenBank/DDBJ whole genome shotgun (WGS) entry which is preliminary data.</text>
</comment>
<dbReference type="InterPro" id="IPR029063">
    <property type="entry name" value="SAM-dependent_MTases_sf"/>
</dbReference>
<feature type="domain" description="Methyltransferase type 11" evidence="1">
    <location>
        <begin position="53"/>
        <end position="152"/>
    </location>
</feature>
<dbReference type="Pfam" id="PF08241">
    <property type="entry name" value="Methyltransf_11"/>
    <property type="match status" value="1"/>
</dbReference>
<dbReference type="CDD" id="cd02440">
    <property type="entry name" value="AdoMet_MTases"/>
    <property type="match status" value="1"/>
</dbReference>
<name>A0A917HEP9_9SPHI</name>
<dbReference type="GO" id="GO:0008757">
    <property type="term" value="F:S-adenosylmethionine-dependent methyltransferase activity"/>
    <property type="evidence" value="ECO:0007669"/>
    <property type="project" value="InterPro"/>
</dbReference>
<keyword evidence="2" id="KW-0808">Transferase</keyword>
<dbReference type="Proteomes" id="UP000660862">
    <property type="component" value="Unassembled WGS sequence"/>
</dbReference>
<evidence type="ECO:0000313" key="2">
    <source>
        <dbReference type="EMBL" id="GGG75525.1"/>
    </source>
</evidence>
<accession>A0A917HEP9</accession>
<sequence length="221" mass="24615">MDSSIDFKALAAQLSKPEGDMGIKTAEHMNISNADMTRHAVDLLDCGDNDQVLEIGPGNGHFASYVLAKGPKIVYTGVDISKTMVVTAREINKHHIDAGRVTFQHVDGIHLPFSDQTFDKVFTVNTLYFWTEPAKQLAEIKRVLKPTGIFVLAIASKAFMEQLPFTTYGFTLYTPEEAQKLLLTNGFDLLDIKVRAQKITGAAKQEMVREEVFILAKEMIH</sequence>
<proteinExistence type="predicted"/>
<dbReference type="AlphaFoldDB" id="A0A917HEP9"/>
<dbReference type="InterPro" id="IPR013216">
    <property type="entry name" value="Methyltransf_11"/>
</dbReference>
<dbReference type="RefSeq" id="WP_188504260.1">
    <property type="nucleotide sequence ID" value="NZ_BMER01000001.1"/>
</dbReference>
<gene>
    <name evidence="2" type="ORF">GCM10007415_03970</name>
</gene>
<dbReference type="PANTHER" id="PTHR43591">
    <property type="entry name" value="METHYLTRANSFERASE"/>
    <property type="match status" value="1"/>
</dbReference>
<dbReference type="Gene3D" id="3.40.50.150">
    <property type="entry name" value="Vaccinia Virus protein VP39"/>
    <property type="match status" value="1"/>
</dbReference>
<dbReference type="GO" id="GO:0032259">
    <property type="term" value="P:methylation"/>
    <property type="evidence" value="ECO:0007669"/>
    <property type="project" value="UniProtKB-KW"/>
</dbReference>
<keyword evidence="3" id="KW-1185">Reference proteome</keyword>
<dbReference type="SUPFAM" id="SSF53335">
    <property type="entry name" value="S-adenosyl-L-methionine-dependent methyltransferases"/>
    <property type="match status" value="1"/>
</dbReference>
<evidence type="ECO:0000259" key="1">
    <source>
        <dbReference type="Pfam" id="PF08241"/>
    </source>
</evidence>
<reference evidence="2" key="1">
    <citation type="journal article" date="2014" name="Int. J. Syst. Evol. Microbiol.">
        <title>Complete genome sequence of Corynebacterium casei LMG S-19264T (=DSM 44701T), isolated from a smear-ripened cheese.</title>
        <authorList>
            <consortium name="US DOE Joint Genome Institute (JGI-PGF)"/>
            <person name="Walter F."/>
            <person name="Albersmeier A."/>
            <person name="Kalinowski J."/>
            <person name="Ruckert C."/>
        </authorList>
    </citation>
    <scope>NUCLEOTIDE SEQUENCE</scope>
    <source>
        <strain evidence="2">CGMCC 1.12195</strain>
    </source>
</reference>
<dbReference type="EMBL" id="BMER01000001">
    <property type="protein sequence ID" value="GGG75525.1"/>
    <property type="molecule type" value="Genomic_DNA"/>
</dbReference>
<protein>
    <submittedName>
        <fullName evidence="2">SAM-dependent methyltransferase</fullName>
    </submittedName>
</protein>